<dbReference type="SMART" id="SM01163">
    <property type="entry name" value="DUF1785"/>
    <property type="match status" value="1"/>
</dbReference>
<evidence type="ECO:0000259" key="2">
    <source>
        <dbReference type="PROSITE" id="PS50822"/>
    </source>
</evidence>
<evidence type="ECO:0000313" key="3">
    <source>
        <dbReference type="EMBL" id="RYN91483.1"/>
    </source>
</evidence>
<dbReference type="Gene3D" id="3.40.50.2300">
    <property type="match status" value="1"/>
</dbReference>
<reference evidence="4" key="1">
    <citation type="journal article" date="2019" name="bioRxiv">
        <title>Genomics, evolutionary history and diagnostics of the Alternaria alternata species group including apple and Asian pear pathotypes.</title>
        <authorList>
            <person name="Armitage A.D."/>
            <person name="Cockerton H.M."/>
            <person name="Sreenivasaprasad S."/>
            <person name="Woodhall J.W."/>
            <person name="Lane C.R."/>
            <person name="Harrison R.J."/>
            <person name="Clarkson J.P."/>
        </authorList>
    </citation>
    <scope>NUCLEOTIDE SEQUENCE [LARGE SCALE GENOMIC DNA]</scope>
    <source>
        <strain evidence="4">FERA 635</strain>
    </source>
</reference>
<dbReference type="PANTHER" id="PTHR22891">
    <property type="entry name" value="EUKARYOTIC TRANSLATION INITIATION FACTOR 2C"/>
    <property type="match status" value="1"/>
</dbReference>
<feature type="region of interest" description="Disordered" evidence="1">
    <location>
        <begin position="758"/>
        <end position="777"/>
    </location>
</feature>
<protein>
    <recommendedName>
        <fullName evidence="2">Piwi domain-containing protein</fullName>
    </recommendedName>
</protein>
<evidence type="ECO:0000256" key="1">
    <source>
        <dbReference type="SAM" id="MobiDB-lite"/>
    </source>
</evidence>
<dbReference type="Pfam" id="PF02171">
    <property type="entry name" value="Piwi"/>
    <property type="match status" value="2"/>
</dbReference>
<evidence type="ECO:0000313" key="4">
    <source>
        <dbReference type="Proteomes" id="UP000293195"/>
    </source>
</evidence>
<feature type="region of interest" description="Disordered" evidence="1">
    <location>
        <begin position="1"/>
        <end position="33"/>
    </location>
</feature>
<dbReference type="EMBL" id="PDXF01000064">
    <property type="protein sequence ID" value="RYN91483.1"/>
    <property type="molecule type" value="Genomic_DNA"/>
</dbReference>
<name>A0ABY0G001_9PLEO</name>
<organism evidence="3 4">
    <name type="scientific">Alternaria tenuissima</name>
    <dbReference type="NCBI Taxonomy" id="119927"/>
    <lineage>
        <taxon>Eukaryota</taxon>
        <taxon>Fungi</taxon>
        <taxon>Dikarya</taxon>
        <taxon>Ascomycota</taxon>
        <taxon>Pezizomycotina</taxon>
        <taxon>Dothideomycetes</taxon>
        <taxon>Pleosporomycetidae</taxon>
        <taxon>Pleosporales</taxon>
        <taxon>Pleosporineae</taxon>
        <taxon>Pleosporaceae</taxon>
        <taxon>Alternaria</taxon>
        <taxon>Alternaria sect. Alternaria</taxon>
        <taxon>Alternaria alternata complex</taxon>
    </lineage>
</organism>
<dbReference type="Gene3D" id="3.30.420.10">
    <property type="entry name" value="Ribonuclease H-like superfamily/Ribonuclease H"/>
    <property type="match status" value="1"/>
</dbReference>
<dbReference type="InterPro" id="IPR036397">
    <property type="entry name" value="RNaseH_sf"/>
</dbReference>
<feature type="domain" description="Piwi" evidence="2">
    <location>
        <begin position="650"/>
        <end position="946"/>
    </location>
</feature>
<dbReference type="PROSITE" id="PS50822">
    <property type="entry name" value="PIWI"/>
    <property type="match status" value="1"/>
</dbReference>
<dbReference type="Proteomes" id="UP000293195">
    <property type="component" value="Unassembled WGS sequence"/>
</dbReference>
<gene>
    <name evidence="3" type="ORF">AA0119_g10347</name>
</gene>
<dbReference type="InterPro" id="IPR036085">
    <property type="entry name" value="PAZ_dom_sf"/>
</dbReference>
<sequence length="1026" mass="115895">MPPKSALKPSRTPKPDARLGDIDDVPDSSAIDHPPNVLKFGLCPKPKSPAKPTGDTMMVRSNYVQVTEVPKTLYAYSLTFYRTNEEGHRLEYNKRREIRDAYQALMKADALKLEAENVKSVTDFKTLWTDKHITGHTKSDVTFSSDVFEYTQQNGKLIKDMYAEVSFIDELSDIKEALKSKHIKDLPEYIRALNASVAQCIIDHSKDTGKEISRVGANKFYITNGYKEMKGLRAGRGYFTSIRPGTESTLLNVNPATSAFLPPITVSDFIKSIGKDQLAYVSQLLRGATLRIRYTRANYEESDIDYNSEAARLKIFTQIGPYFASQQKFYELEKKVDGQERKAKGSDRGTTVQSYFTDKAKVRFPAGATAKSPEMYCINVGKRVNTLPTKVEDNTIPNDTLMRKQSAQGAQWIPACLLQIVPNQVVTTTLGPLHTSQMIRHALRLPAENVGLIEDEGLEIMGVKPDSQGQKPLAKMNFAVGDELIEVPATLLPQPKLSCGNGSLEKKIQCGFWNLEGVKFAAPAGKFQKIWILAMPGSFYGTKKDLANEHENFIKLLKRHGLKFDDMTSADQVCTKESMFEKGEQPDDREIVGKFFNKYCDSDWQCGLILIPKKDYDTYAMVKRLADFTGRHILLATGEKFTDGGDQIRSNIALKINMRLGGDNHNFDPAEFNNVLSLGRRKNTIVIGADIAHCGGGGKEGSPSIACLVGSNTSEFMSYPGSMRLQRGGQELINDDHMYSMIQERLRTWKRWNYKSADSSNKSKKKSKKDPNNPEWPTNMIFFRDGISESQFEDCIEHEIQQIKKAYRELCGQELNLTFIVCGKRHHTRFYATEEDQTYKQKLTIDNQQIFNAINGNVQPGLLVTSVVTNPEPFNFFLQSHKAIKGTARSAHYHVLEDGMNLGSERLPKLTMMLCYAFGRSTTGVSYAAPAYLADRLCERGRVYLRAWNLDPDMEPKFEVTVQKDANGKRKRVSEEEMNEAKAKFAETLSKTESVWGKWYGKDEDGQIWENPWRPNLCERDGMFWM</sequence>
<dbReference type="InterPro" id="IPR014811">
    <property type="entry name" value="ArgoL1"/>
</dbReference>
<proteinExistence type="predicted"/>
<accession>A0ABY0G001</accession>
<dbReference type="SUPFAM" id="SSF53098">
    <property type="entry name" value="Ribonuclease H-like"/>
    <property type="match status" value="1"/>
</dbReference>
<dbReference type="InterPro" id="IPR012337">
    <property type="entry name" value="RNaseH-like_sf"/>
</dbReference>
<dbReference type="SMART" id="SM00950">
    <property type="entry name" value="Piwi"/>
    <property type="match status" value="1"/>
</dbReference>
<dbReference type="InterPro" id="IPR003165">
    <property type="entry name" value="Piwi"/>
</dbReference>
<dbReference type="Pfam" id="PF08699">
    <property type="entry name" value="ArgoL1"/>
    <property type="match status" value="1"/>
</dbReference>
<dbReference type="SUPFAM" id="SSF101690">
    <property type="entry name" value="PAZ domain"/>
    <property type="match status" value="1"/>
</dbReference>
<keyword evidence="4" id="KW-1185">Reference proteome</keyword>
<comment type="caution">
    <text evidence="3">The sequence shown here is derived from an EMBL/GenBank/DDBJ whole genome shotgun (WGS) entry which is preliminary data.</text>
</comment>